<keyword evidence="11" id="KW-1185">Reference proteome</keyword>
<dbReference type="Proteomes" id="UP000472265">
    <property type="component" value="Chromosome 10"/>
</dbReference>
<dbReference type="GO" id="GO:0005634">
    <property type="term" value="C:nucleus"/>
    <property type="evidence" value="ECO:0007669"/>
    <property type="project" value="UniProtKB-SubCell"/>
</dbReference>
<dbReference type="InParanoid" id="A0A671UA93"/>
<dbReference type="PANTHER" id="PTHR24394">
    <property type="entry name" value="ZINC FINGER PROTEIN"/>
    <property type="match status" value="1"/>
</dbReference>
<dbReference type="Pfam" id="PF00096">
    <property type="entry name" value="zf-C2H2"/>
    <property type="match status" value="3"/>
</dbReference>
<reference evidence="10" key="2">
    <citation type="submission" date="2025-08" db="UniProtKB">
        <authorList>
            <consortium name="Ensembl"/>
        </authorList>
    </citation>
    <scope>IDENTIFICATION</scope>
</reference>
<name>A0A671UA93_SPAAU</name>
<dbReference type="SMART" id="SM00355">
    <property type="entry name" value="ZnF_C2H2"/>
    <property type="match status" value="5"/>
</dbReference>
<feature type="domain" description="C2H2-type" evidence="9">
    <location>
        <begin position="133"/>
        <end position="160"/>
    </location>
</feature>
<dbReference type="InterPro" id="IPR013087">
    <property type="entry name" value="Znf_C2H2_type"/>
</dbReference>
<comment type="subcellular location">
    <subcellularLocation>
        <location evidence="1">Nucleus</location>
    </subcellularLocation>
</comment>
<evidence type="ECO:0000313" key="10">
    <source>
        <dbReference type="Ensembl" id="ENSSAUP00010010880.1"/>
    </source>
</evidence>
<dbReference type="GO" id="GO:0000981">
    <property type="term" value="F:DNA-binding transcription factor activity, RNA polymerase II-specific"/>
    <property type="evidence" value="ECO:0007669"/>
    <property type="project" value="TreeGrafter"/>
</dbReference>
<proteinExistence type="predicted"/>
<accession>A0A671UA93</accession>
<feature type="domain" description="C2H2-type" evidence="9">
    <location>
        <begin position="106"/>
        <end position="129"/>
    </location>
</feature>
<keyword evidence="4 8" id="KW-0863">Zinc-finger</keyword>
<dbReference type="PROSITE" id="PS00028">
    <property type="entry name" value="ZINC_FINGER_C2H2_1"/>
    <property type="match status" value="4"/>
</dbReference>
<keyword evidence="3" id="KW-0677">Repeat</keyword>
<dbReference type="PANTHER" id="PTHR24394:SF44">
    <property type="entry name" value="ZINC FINGER PROTEIN 271-LIKE"/>
    <property type="match status" value="1"/>
</dbReference>
<dbReference type="FunFam" id="3.30.160.60:FF:000478">
    <property type="entry name" value="Zinc finger protein 133"/>
    <property type="match status" value="2"/>
</dbReference>
<dbReference type="PROSITE" id="PS50157">
    <property type="entry name" value="ZINC_FINGER_C2H2_2"/>
    <property type="match status" value="5"/>
</dbReference>
<feature type="domain" description="C2H2-type" evidence="9">
    <location>
        <begin position="161"/>
        <end position="188"/>
    </location>
</feature>
<dbReference type="AlphaFoldDB" id="A0A671UA93"/>
<dbReference type="SUPFAM" id="SSF57667">
    <property type="entry name" value="beta-beta-alpha zinc fingers"/>
    <property type="match status" value="3"/>
</dbReference>
<keyword evidence="6" id="KW-0238">DNA-binding</keyword>
<keyword evidence="5" id="KW-0862">Zinc</keyword>
<dbReference type="Pfam" id="PF13912">
    <property type="entry name" value="zf-C2H2_6"/>
    <property type="match status" value="1"/>
</dbReference>
<evidence type="ECO:0000256" key="1">
    <source>
        <dbReference type="ARBA" id="ARBA00004123"/>
    </source>
</evidence>
<feature type="domain" description="C2H2-type" evidence="9">
    <location>
        <begin position="189"/>
        <end position="216"/>
    </location>
</feature>
<feature type="domain" description="C2H2-type" evidence="9">
    <location>
        <begin position="74"/>
        <end position="104"/>
    </location>
</feature>
<dbReference type="Ensembl" id="ENSSAUT00010011558.1">
    <property type="protein sequence ID" value="ENSSAUP00010010880.1"/>
    <property type="gene ID" value="ENSSAUG00010005241.1"/>
</dbReference>
<sequence>KCRIFRIKFPTQYYTFTLFELINISHDVHDDCDSPEPEAEDNDDVCSEIKEPQSSLNSQKNIEVPVSGVGLNDYLTNLPDYCGKHFGTSAKLKLHEKLHSERDKAFLCDVCCKTFYMIGELKVHLRTHTKVTITCTECGKGLSSKEALNRHMIIHAGERPYQCSECGLHFNRMSNLTAHMKIHTGVKLYVCGVCGKACARKTYLMVHMRTHSGERHTSAPSVREPSINKAATETNTEASLKQMLGGFLFTSPVIL</sequence>
<dbReference type="FunFam" id="3.30.160.60:FF:001450">
    <property type="entry name" value="zinc finger protein 774"/>
    <property type="match status" value="1"/>
</dbReference>
<dbReference type="GeneTree" id="ENSGT01150000286953"/>
<dbReference type="GO" id="GO:0003677">
    <property type="term" value="F:DNA binding"/>
    <property type="evidence" value="ECO:0007669"/>
    <property type="project" value="UniProtKB-KW"/>
</dbReference>
<evidence type="ECO:0000259" key="9">
    <source>
        <dbReference type="PROSITE" id="PS50157"/>
    </source>
</evidence>
<evidence type="ECO:0000256" key="5">
    <source>
        <dbReference type="ARBA" id="ARBA00022833"/>
    </source>
</evidence>
<evidence type="ECO:0000256" key="8">
    <source>
        <dbReference type="PROSITE-ProRule" id="PRU00042"/>
    </source>
</evidence>
<evidence type="ECO:0000256" key="2">
    <source>
        <dbReference type="ARBA" id="ARBA00022723"/>
    </source>
</evidence>
<evidence type="ECO:0000256" key="3">
    <source>
        <dbReference type="ARBA" id="ARBA00022737"/>
    </source>
</evidence>
<dbReference type="InterPro" id="IPR036236">
    <property type="entry name" value="Znf_C2H2_sf"/>
</dbReference>
<evidence type="ECO:0000256" key="7">
    <source>
        <dbReference type="ARBA" id="ARBA00023242"/>
    </source>
</evidence>
<reference evidence="10" key="1">
    <citation type="submission" date="2021-04" db="EMBL/GenBank/DDBJ databases">
        <authorList>
            <consortium name="Wellcome Sanger Institute Data Sharing"/>
        </authorList>
    </citation>
    <scope>NUCLEOTIDE SEQUENCE [LARGE SCALE GENOMIC DNA]</scope>
</reference>
<evidence type="ECO:0000256" key="4">
    <source>
        <dbReference type="ARBA" id="ARBA00022771"/>
    </source>
</evidence>
<organism evidence="10 11">
    <name type="scientific">Sparus aurata</name>
    <name type="common">Gilthead sea bream</name>
    <dbReference type="NCBI Taxonomy" id="8175"/>
    <lineage>
        <taxon>Eukaryota</taxon>
        <taxon>Metazoa</taxon>
        <taxon>Chordata</taxon>
        <taxon>Craniata</taxon>
        <taxon>Vertebrata</taxon>
        <taxon>Euteleostomi</taxon>
        <taxon>Actinopterygii</taxon>
        <taxon>Neopterygii</taxon>
        <taxon>Teleostei</taxon>
        <taxon>Neoteleostei</taxon>
        <taxon>Acanthomorphata</taxon>
        <taxon>Eupercaria</taxon>
        <taxon>Spariformes</taxon>
        <taxon>Sparidae</taxon>
        <taxon>Sparus</taxon>
    </lineage>
</organism>
<reference evidence="10" key="3">
    <citation type="submission" date="2025-09" db="UniProtKB">
        <authorList>
            <consortium name="Ensembl"/>
        </authorList>
    </citation>
    <scope>IDENTIFICATION</scope>
</reference>
<evidence type="ECO:0000313" key="11">
    <source>
        <dbReference type="Proteomes" id="UP000472265"/>
    </source>
</evidence>
<keyword evidence="2" id="KW-0479">Metal-binding</keyword>
<protein>
    <recommendedName>
        <fullName evidence="9">C2H2-type domain-containing protein</fullName>
    </recommendedName>
</protein>
<dbReference type="GO" id="GO:0008270">
    <property type="term" value="F:zinc ion binding"/>
    <property type="evidence" value="ECO:0007669"/>
    <property type="project" value="UniProtKB-KW"/>
</dbReference>
<evidence type="ECO:0000256" key="6">
    <source>
        <dbReference type="ARBA" id="ARBA00023125"/>
    </source>
</evidence>
<keyword evidence="7" id="KW-0539">Nucleus</keyword>
<dbReference type="Gene3D" id="3.30.160.60">
    <property type="entry name" value="Classic Zinc Finger"/>
    <property type="match status" value="4"/>
</dbReference>